<organism evidence="2 3">
    <name type="scientific">Actinopolyspora mortivallis</name>
    <dbReference type="NCBI Taxonomy" id="33906"/>
    <lineage>
        <taxon>Bacteria</taxon>
        <taxon>Bacillati</taxon>
        <taxon>Actinomycetota</taxon>
        <taxon>Actinomycetes</taxon>
        <taxon>Actinopolysporales</taxon>
        <taxon>Actinopolysporaceae</taxon>
        <taxon>Actinopolyspora</taxon>
    </lineage>
</organism>
<dbReference type="Proteomes" id="UP000239352">
    <property type="component" value="Unassembled WGS sequence"/>
</dbReference>
<evidence type="ECO:0000313" key="3">
    <source>
        <dbReference type="Proteomes" id="UP000239352"/>
    </source>
</evidence>
<comment type="caution">
    <text evidence="2">The sequence shown here is derived from an EMBL/GenBank/DDBJ whole genome shotgun (WGS) entry which is preliminary data.</text>
</comment>
<sequence length="219" mass="22750">MTQEISRRGLLKRTGAGTGVLAALGASTLLAPTVAASPATEAAQGAADSDRRRRTSANGWELVSSVDADGPVWTQPVVGTGCEVSMRVGAVATVLVHVIRRFHYEVRALTEGDVIGWRSPSSVPTSTPESNQASGTAVAILPGSYPPGAEGGYFPHQLAAVRNITEACDGLVRWGGDDSRPYEALFSIDVPPGDPRLPALAATIRHREARAGTGAGTLR</sequence>
<dbReference type="InterPro" id="IPR006311">
    <property type="entry name" value="TAT_signal"/>
</dbReference>
<reference evidence="2 3" key="1">
    <citation type="submission" date="2018-03" db="EMBL/GenBank/DDBJ databases">
        <title>Actinopolyspora mortivallis from Sahara, screening for active biomolecules.</title>
        <authorList>
            <person name="Selama O."/>
            <person name="Wellington E.M.H."/>
            <person name="Hacene H."/>
        </authorList>
    </citation>
    <scope>NUCLEOTIDE SEQUENCE [LARGE SCALE GENOMIC DNA]</scope>
    <source>
        <strain evidence="2 3">M5A</strain>
    </source>
</reference>
<keyword evidence="3" id="KW-1185">Reference proteome</keyword>
<dbReference type="STRING" id="1050202.GCA_000384035_00772"/>
<gene>
    <name evidence="2" type="ORF">CEP50_02495</name>
</gene>
<evidence type="ECO:0000313" key="2">
    <source>
        <dbReference type="EMBL" id="PRW64728.1"/>
    </source>
</evidence>
<dbReference type="RefSeq" id="WP_106112303.1">
    <property type="nucleotide sequence ID" value="NZ_PVSR01000002.1"/>
</dbReference>
<dbReference type="AlphaFoldDB" id="A0A2T0H034"/>
<name>A0A2T0H034_ACTMO</name>
<dbReference type="PROSITE" id="PS51318">
    <property type="entry name" value="TAT"/>
    <property type="match status" value="1"/>
</dbReference>
<dbReference type="InParanoid" id="A0A2T0H034"/>
<evidence type="ECO:0008006" key="4">
    <source>
        <dbReference type="Google" id="ProtNLM"/>
    </source>
</evidence>
<proteinExistence type="predicted"/>
<feature type="region of interest" description="Disordered" evidence="1">
    <location>
        <begin position="37"/>
        <end position="56"/>
    </location>
</feature>
<dbReference type="EMBL" id="PVSR01000002">
    <property type="protein sequence ID" value="PRW64728.1"/>
    <property type="molecule type" value="Genomic_DNA"/>
</dbReference>
<evidence type="ECO:0000256" key="1">
    <source>
        <dbReference type="SAM" id="MobiDB-lite"/>
    </source>
</evidence>
<protein>
    <recommendedName>
        <fullName evidence="4">Twin-arginine translocation signal domain-containing protein</fullName>
    </recommendedName>
</protein>
<accession>A0A2T0H034</accession>